<feature type="region of interest" description="Disordered" evidence="4">
    <location>
        <begin position="64"/>
        <end position="88"/>
    </location>
</feature>
<dbReference type="PROSITE" id="PS50118">
    <property type="entry name" value="HMG_BOX_2"/>
    <property type="match status" value="1"/>
</dbReference>
<keyword evidence="1 3" id="KW-0238">DNA-binding</keyword>
<evidence type="ECO:0000256" key="3">
    <source>
        <dbReference type="PROSITE-ProRule" id="PRU00267"/>
    </source>
</evidence>
<feature type="region of interest" description="Disordered" evidence="4">
    <location>
        <begin position="304"/>
        <end position="323"/>
    </location>
</feature>
<sequence>MPALRTRDTQSRRLEVTTETPTLAMIAPTPYRFTFPISHNLSSDSPYSTPSNSPFKLNLNSLAVSPPPTSSSNNFHLRSEVERRPKKGDENYIKRPENAFILFRRKCCESVRRRRKNPQLTPAVEIVDAAKKRKYWDELAKEKKKEHEKMYPGYVYRPSQRVRDKDGKTRNCKRSELETKMMSEIGTPMDPESVLFVISPSRRHCRSASAPTPPPISYQSNQIPNLRTSFAFAPPYQHGCSTSAPPPILYQSISDIEDEAGFLESEPCSQSIPDGERSTLGSKIIPSRAFELHNRSITLLNERAGIRYPRKSPTGVDDQGSWA</sequence>
<dbReference type="AlphaFoldDB" id="A0A6A4IGP5"/>
<keyword evidence="2" id="KW-0804">Transcription</keyword>
<name>A0A6A4IGP5_9AGAR</name>
<evidence type="ECO:0000259" key="5">
    <source>
        <dbReference type="PROSITE" id="PS50118"/>
    </source>
</evidence>
<dbReference type="EMBL" id="ML769391">
    <property type="protein sequence ID" value="KAE9408438.1"/>
    <property type="molecule type" value="Genomic_DNA"/>
</dbReference>
<dbReference type="Proteomes" id="UP000799118">
    <property type="component" value="Unassembled WGS sequence"/>
</dbReference>
<reference evidence="6" key="1">
    <citation type="journal article" date="2019" name="Environ. Microbiol.">
        <title>Fungal ecological strategies reflected in gene transcription - a case study of two litter decomposers.</title>
        <authorList>
            <person name="Barbi F."/>
            <person name="Kohler A."/>
            <person name="Barry K."/>
            <person name="Baskaran P."/>
            <person name="Daum C."/>
            <person name="Fauchery L."/>
            <person name="Ihrmark K."/>
            <person name="Kuo A."/>
            <person name="LaButti K."/>
            <person name="Lipzen A."/>
            <person name="Morin E."/>
            <person name="Grigoriev I.V."/>
            <person name="Henrissat B."/>
            <person name="Lindahl B."/>
            <person name="Martin F."/>
        </authorList>
    </citation>
    <scope>NUCLEOTIDE SEQUENCE</scope>
    <source>
        <strain evidence="6">JB14</strain>
    </source>
</reference>
<keyword evidence="3" id="KW-0539">Nucleus</keyword>
<dbReference type="InterPro" id="IPR009071">
    <property type="entry name" value="HMG_box_dom"/>
</dbReference>
<proteinExistence type="predicted"/>
<evidence type="ECO:0000256" key="4">
    <source>
        <dbReference type="SAM" id="MobiDB-lite"/>
    </source>
</evidence>
<feature type="domain" description="HMG box" evidence="5">
    <location>
        <begin position="93"/>
        <end position="150"/>
    </location>
</feature>
<dbReference type="PANTHER" id="PTHR10270:SF161">
    <property type="entry name" value="SEX-DETERMINING REGION Y PROTEIN"/>
    <property type="match status" value="1"/>
</dbReference>
<dbReference type="GO" id="GO:0005634">
    <property type="term" value="C:nucleus"/>
    <property type="evidence" value="ECO:0007669"/>
    <property type="project" value="UniProtKB-UniRule"/>
</dbReference>
<evidence type="ECO:0000313" key="7">
    <source>
        <dbReference type="Proteomes" id="UP000799118"/>
    </source>
</evidence>
<evidence type="ECO:0000256" key="2">
    <source>
        <dbReference type="ARBA" id="ARBA00023163"/>
    </source>
</evidence>
<feature type="compositionally biased region" description="Basic and acidic residues" evidence="4">
    <location>
        <begin position="77"/>
        <end position="88"/>
    </location>
</feature>
<dbReference type="GO" id="GO:0030154">
    <property type="term" value="P:cell differentiation"/>
    <property type="evidence" value="ECO:0007669"/>
    <property type="project" value="TreeGrafter"/>
</dbReference>
<dbReference type="InterPro" id="IPR050140">
    <property type="entry name" value="SRY-related_HMG-box_TF-like"/>
</dbReference>
<dbReference type="GO" id="GO:0001228">
    <property type="term" value="F:DNA-binding transcription activator activity, RNA polymerase II-specific"/>
    <property type="evidence" value="ECO:0007669"/>
    <property type="project" value="TreeGrafter"/>
</dbReference>
<evidence type="ECO:0000313" key="6">
    <source>
        <dbReference type="EMBL" id="KAE9408438.1"/>
    </source>
</evidence>
<keyword evidence="7" id="KW-1185">Reference proteome</keyword>
<accession>A0A6A4IGP5</accession>
<protein>
    <recommendedName>
        <fullName evidence="5">HMG box domain-containing protein</fullName>
    </recommendedName>
</protein>
<evidence type="ECO:0000256" key="1">
    <source>
        <dbReference type="ARBA" id="ARBA00023125"/>
    </source>
</evidence>
<dbReference type="GO" id="GO:0000978">
    <property type="term" value="F:RNA polymerase II cis-regulatory region sequence-specific DNA binding"/>
    <property type="evidence" value="ECO:0007669"/>
    <property type="project" value="TreeGrafter"/>
</dbReference>
<dbReference type="InterPro" id="IPR036910">
    <property type="entry name" value="HMG_box_dom_sf"/>
</dbReference>
<dbReference type="PANTHER" id="PTHR10270">
    <property type="entry name" value="SOX TRANSCRIPTION FACTOR"/>
    <property type="match status" value="1"/>
</dbReference>
<gene>
    <name evidence="6" type="ORF">BT96DRAFT_970731</name>
</gene>
<feature type="DNA-binding region" description="HMG box" evidence="3">
    <location>
        <begin position="93"/>
        <end position="150"/>
    </location>
</feature>
<dbReference type="OrthoDB" id="6247875at2759"/>
<dbReference type="Gene3D" id="1.10.30.10">
    <property type="entry name" value="High mobility group box domain"/>
    <property type="match status" value="1"/>
</dbReference>
<organism evidence="6 7">
    <name type="scientific">Gymnopus androsaceus JB14</name>
    <dbReference type="NCBI Taxonomy" id="1447944"/>
    <lineage>
        <taxon>Eukaryota</taxon>
        <taxon>Fungi</taxon>
        <taxon>Dikarya</taxon>
        <taxon>Basidiomycota</taxon>
        <taxon>Agaricomycotina</taxon>
        <taxon>Agaricomycetes</taxon>
        <taxon>Agaricomycetidae</taxon>
        <taxon>Agaricales</taxon>
        <taxon>Marasmiineae</taxon>
        <taxon>Omphalotaceae</taxon>
        <taxon>Gymnopus</taxon>
    </lineage>
</organism>
<dbReference type="SUPFAM" id="SSF47095">
    <property type="entry name" value="HMG-box"/>
    <property type="match status" value="1"/>
</dbReference>